<dbReference type="SUPFAM" id="SSF55781">
    <property type="entry name" value="GAF domain-like"/>
    <property type="match status" value="1"/>
</dbReference>
<dbReference type="RefSeq" id="WP_302036026.1">
    <property type="nucleotide sequence ID" value="NZ_JAUKPO010000001.1"/>
</dbReference>
<keyword evidence="4" id="KW-1185">Reference proteome</keyword>
<organism evidence="3 4">
    <name type="scientific">Rhodocytophaga aerolata</name>
    <dbReference type="NCBI Taxonomy" id="455078"/>
    <lineage>
        <taxon>Bacteria</taxon>
        <taxon>Pseudomonadati</taxon>
        <taxon>Bacteroidota</taxon>
        <taxon>Cytophagia</taxon>
        <taxon>Cytophagales</taxon>
        <taxon>Rhodocytophagaceae</taxon>
        <taxon>Rhodocytophaga</taxon>
    </lineage>
</organism>
<dbReference type="InterPro" id="IPR052016">
    <property type="entry name" value="Bact_Sigma-Reg"/>
</dbReference>
<dbReference type="EMBL" id="JAUKPO010000001">
    <property type="protein sequence ID" value="MDO1445236.1"/>
    <property type="molecule type" value="Genomic_DNA"/>
</dbReference>
<dbReference type="PANTHER" id="PTHR43156:SF2">
    <property type="entry name" value="STAGE II SPORULATION PROTEIN E"/>
    <property type="match status" value="1"/>
</dbReference>
<dbReference type="InterPro" id="IPR029016">
    <property type="entry name" value="GAF-like_dom_sf"/>
</dbReference>
<protein>
    <submittedName>
        <fullName evidence="3">PP2C family protein-serine/threonine phosphatase</fullName>
    </submittedName>
</protein>
<comment type="caution">
    <text evidence="3">The sequence shown here is derived from an EMBL/GenBank/DDBJ whole genome shotgun (WGS) entry which is preliminary data.</text>
</comment>
<dbReference type="Proteomes" id="UP001168528">
    <property type="component" value="Unassembled WGS sequence"/>
</dbReference>
<evidence type="ECO:0000259" key="2">
    <source>
        <dbReference type="SMART" id="SM00331"/>
    </source>
</evidence>
<dbReference type="InterPro" id="IPR036457">
    <property type="entry name" value="PPM-type-like_dom_sf"/>
</dbReference>
<sequence length="408" mass="46928">MINAAKQQLRIKELELNSLLEITQAINNNLPEDSLYKIYNFTLRANLNISKLALYILNQDNTWQSKVCFGTEVNFTQIPIEPAGLNTREVSILEKIDLPQEFKEFDIVIPVYHKDKVLAYVFVTEMRKDGQEHSIDTTFVQTLTNIMVVAIENKKLARRQLAQEALNKELEIAQQVQTMLFPKKMPNNESLQVKAYYFPHHSIGGDYYDFIEIDKDKFLLGIADVSGKGVPAALLMSNFQASLRILARRTTNLEEIVRELNYVIYQNSGGGSFITFFCGLYERDTQRFSFINAGHNPPFFCDETGQIQLLEKGTTVLGVFHPLPFLDKVVIEKVQSFLLMTYTDGVVETRNEEDEEFGHDRLMQFFEENKETSPEELHTKLVNLIDGFRSGNQYADDVTLFSCRVRKK</sequence>
<evidence type="ECO:0000256" key="1">
    <source>
        <dbReference type="ARBA" id="ARBA00022801"/>
    </source>
</evidence>
<accession>A0ABT8QZG7</accession>
<dbReference type="InterPro" id="IPR001932">
    <property type="entry name" value="PPM-type_phosphatase-like_dom"/>
</dbReference>
<proteinExistence type="predicted"/>
<dbReference type="Gene3D" id="3.60.40.10">
    <property type="entry name" value="PPM-type phosphatase domain"/>
    <property type="match status" value="1"/>
</dbReference>
<dbReference type="Gene3D" id="3.30.450.40">
    <property type="match status" value="1"/>
</dbReference>
<dbReference type="Pfam" id="PF07228">
    <property type="entry name" value="SpoIIE"/>
    <property type="match status" value="1"/>
</dbReference>
<feature type="domain" description="PPM-type phosphatase" evidence="2">
    <location>
        <begin position="188"/>
        <end position="405"/>
    </location>
</feature>
<evidence type="ECO:0000313" key="3">
    <source>
        <dbReference type="EMBL" id="MDO1445236.1"/>
    </source>
</evidence>
<gene>
    <name evidence="3" type="ORF">Q0590_03190</name>
</gene>
<reference evidence="3" key="1">
    <citation type="submission" date="2023-07" db="EMBL/GenBank/DDBJ databases">
        <title>The genome sequence of Rhodocytophaga aerolata KACC 12507.</title>
        <authorList>
            <person name="Zhang X."/>
        </authorList>
    </citation>
    <scope>NUCLEOTIDE SEQUENCE</scope>
    <source>
        <strain evidence="3">KACC 12507</strain>
    </source>
</reference>
<name>A0ABT8QZG7_9BACT</name>
<dbReference type="SMART" id="SM00331">
    <property type="entry name" value="PP2C_SIG"/>
    <property type="match status" value="1"/>
</dbReference>
<keyword evidence="1" id="KW-0378">Hydrolase</keyword>
<evidence type="ECO:0000313" key="4">
    <source>
        <dbReference type="Proteomes" id="UP001168528"/>
    </source>
</evidence>
<dbReference type="PANTHER" id="PTHR43156">
    <property type="entry name" value="STAGE II SPORULATION PROTEIN E-RELATED"/>
    <property type="match status" value="1"/>
</dbReference>